<dbReference type="InterPro" id="IPR000845">
    <property type="entry name" value="Nucleoside_phosphorylase_d"/>
</dbReference>
<dbReference type="Gene3D" id="3.40.50.1580">
    <property type="entry name" value="Nucleoside phosphorylase domain"/>
    <property type="match status" value="1"/>
</dbReference>
<dbReference type="InterPro" id="IPR035994">
    <property type="entry name" value="Nucleoside_phosphorylase_sf"/>
</dbReference>
<accession>A0ABT7C026</accession>
<dbReference type="RefSeq" id="WP_283759469.1">
    <property type="nucleotide sequence ID" value="NZ_JAQOSQ010000020.1"/>
</dbReference>
<dbReference type="SUPFAM" id="SSF53167">
    <property type="entry name" value="Purine and uridine phosphorylases"/>
    <property type="match status" value="1"/>
</dbReference>
<organism evidence="2 3">
    <name type="scientific">Roseofilum casamattae BLCC-M143</name>
    <dbReference type="NCBI Taxonomy" id="3022442"/>
    <lineage>
        <taxon>Bacteria</taxon>
        <taxon>Bacillati</taxon>
        <taxon>Cyanobacteriota</taxon>
        <taxon>Cyanophyceae</taxon>
        <taxon>Desertifilales</taxon>
        <taxon>Desertifilaceae</taxon>
        <taxon>Roseofilum</taxon>
        <taxon>Roseofilum casamattae</taxon>
    </lineage>
</organism>
<dbReference type="Pfam" id="PF01048">
    <property type="entry name" value="PNP_UDP_1"/>
    <property type="match status" value="1"/>
</dbReference>
<evidence type="ECO:0000259" key="1">
    <source>
        <dbReference type="Pfam" id="PF01048"/>
    </source>
</evidence>
<name>A0ABT7C026_9CYAN</name>
<proteinExistence type="predicted"/>
<evidence type="ECO:0000313" key="3">
    <source>
        <dbReference type="Proteomes" id="UP001232992"/>
    </source>
</evidence>
<dbReference type="Proteomes" id="UP001232992">
    <property type="component" value="Unassembled WGS sequence"/>
</dbReference>
<gene>
    <name evidence="2" type="ORF">PMH09_16625</name>
</gene>
<evidence type="ECO:0000313" key="2">
    <source>
        <dbReference type="EMBL" id="MDJ1184814.1"/>
    </source>
</evidence>
<sequence length="228" mass="25119">MSNFQVLDVILVPQGAEYRAVRRAVQGLRMSGVRVIPIPIGMEPVTAYLQHWVTEILPDRPRVVVLGLAGSVSPDLSVADIVVYRECVYRHPQQGMLTLECDRSLTERVQAKLGLAREPVRGLTCDRVITETEEKQSLARVAAVVDMEGFAVLQVLQNAGFPVAIARVVSDGFKDSLPPLDGAIDFEGNLQPLPLALTMMKHPARSFKLIRGSLRALSVLSQTTRWLL</sequence>
<keyword evidence="3" id="KW-1185">Reference proteome</keyword>
<comment type="caution">
    <text evidence="2">The sequence shown here is derived from an EMBL/GenBank/DDBJ whole genome shotgun (WGS) entry which is preliminary data.</text>
</comment>
<protein>
    <submittedName>
        <fullName evidence="2">Phosphorylase</fullName>
    </submittedName>
</protein>
<feature type="domain" description="Nucleoside phosphorylase" evidence="1">
    <location>
        <begin position="61"/>
        <end position="172"/>
    </location>
</feature>
<dbReference type="EMBL" id="JAQOSQ010000020">
    <property type="protein sequence ID" value="MDJ1184814.1"/>
    <property type="molecule type" value="Genomic_DNA"/>
</dbReference>
<reference evidence="2 3" key="1">
    <citation type="submission" date="2023-01" db="EMBL/GenBank/DDBJ databases">
        <title>Novel diversity within Roseofilum (Cyanobacteria; Desertifilaceae) from marine benthic mats with descriptions of four novel species.</title>
        <authorList>
            <person name="Wang Y."/>
            <person name="Berthold D.E."/>
            <person name="Hu J."/>
            <person name="Lefler F.W."/>
            <person name="Laughinghouse H.D. IV."/>
        </authorList>
    </citation>
    <scope>NUCLEOTIDE SEQUENCE [LARGE SCALE GENOMIC DNA]</scope>
    <source>
        <strain evidence="2 3">BLCC-M143</strain>
    </source>
</reference>